<feature type="compositionally biased region" description="Low complexity" evidence="1">
    <location>
        <begin position="101"/>
        <end position="112"/>
    </location>
</feature>
<comment type="caution">
    <text evidence="2">The sequence shown here is derived from an EMBL/GenBank/DDBJ whole genome shotgun (WGS) entry which is preliminary data.</text>
</comment>
<dbReference type="AlphaFoldDB" id="A0A369JVB4"/>
<feature type="compositionally biased region" description="Basic residues" evidence="1">
    <location>
        <begin position="42"/>
        <end position="54"/>
    </location>
</feature>
<sequence>MATPTSTQRPSPSSGSAGPSVPPRWARTGEPGSAFSGLSRGSRGRGSGRGRGGRGGRGGARETKPAGSDPGGDKTDTAAKNSSTPVTKPATLPTSSGNEKPSSTPNTSSTRPKGSRRASRTIPAIAVPQVNGTADVPSSPSTSRPQNRRRRSQSGKGPVAVLSKIHVPPHDDNLLRPQRNRLGAGPYSAPIKDAPPHLAGTFDMRNNIDALVERVRAVAMADNRPTTPGSHIDWAGDDDDSLPDLDDWGVTPATGVGVKAGLISPIVVDGLKSLPDVDAKPLTPLAHAADLPNQTAVLEPRKNDEGFGISFNQDIPAPCQPGHEEKDQDSFPLSTESATKAVFHLQQVPLPSAHTSAEAVFHRSLSAKPAVPSVNIAAKISQDLTATAMHKAPLPKAASVTVEAPSPIATPTDQSAGHAEPGAQTSVERTSSEPGLFQSIHSPSKQDMMKPDPFENYDSRGGLTASIHAPATLLESVSAPSHISTHTSTNIENRTHIRSHTVGRPPSFPTPEHNTRPSRSGHNTPRGALATGGYHTRTHSSPPAGAILNNHRSPTHRPVITGDAISRLARTIGSATLTPARAASVTTHD</sequence>
<feature type="compositionally biased region" description="Polar residues" evidence="1">
    <location>
        <begin position="78"/>
        <end position="100"/>
    </location>
</feature>
<evidence type="ECO:0000313" key="2">
    <source>
        <dbReference type="EMBL" id="RDB23294.1"/>
    </source>
</evidence>
<feature type="compositionally biased region" description="Low complexity" evidence="1">
    <location>
        <begin position="1"/>
        <end position="19"/>
    </location>
</feature>
<accession>A0A369JVB4</accession>
<gene>
    <name evidence="2" type="ORF">Hypma_009561</name>
</gene>
<protein>
    <submittedName>
        <fullName evidence="2">Uncharacterized protein</fullName>
    </submittedName>
</protein>
<feature type="region of interest" description="Disordered" evidence="1">
    <location>
        <begin position="406"/>
        <end position="462"/>
    </location>
</feature>
<proteinExistence type="predicted"/>
<evidence type="ECO:0000256" key="1">
    <source>
        <dbReference type="SAM" id="MobiDB-lite"/>
    </source>
</evidence>
<feature type="region of interest" description="Disordered" evidence="1">
    <location>
        <begin position="479"/>
        <end position="558"/>
    </location>
</feature>
<organism evidence="2 3">
    <name type="scientific">Hypsizygus marmoreus</name>
    <name type="common">White beech mushroom</name>
    <name type="synonym">Agaricus marmoreus</name>
    <dbReference type="NCBI Taxonomy" id="39966"/>
    <lineage>
        <taxon>Eukaryota</taxon>
        <taxon>Fungi</taxon>
        <taxon>Dikarya</taxon>
        <taxon>Basidiomycota</taxon>
        <taxon>Agaricomycotina</taxon>
        <taxon>Agaricomycetes</taxon>
        <taxon>Agaricomycetidae</taxon>
        <taxon>Agaricales</taxon>
        <taxon>Tricholomatineae</taxon>
        <taxon>Lyophyllaceae</taxon>
        <taxon>Hypsizygus</taxon>
    </lineage>
</organism>
<keyword evidence="3" id="KW-1185">Reference proteome</keyword>
<feature type="region of interest" description="Disordered" evidence="1">
    <location>
        <begin position="1"/>
        <end position="176"/>
    </location>
</feature>
<dbReference type="Proteomes" id="UP000076154">
    <property type="component" value="Unassembled WGS sequence"/>
</dbReference>
<reference evidence="2" key="1">
    <citation type="submission" date="2018-04" db="EMBL/GenBank/DDBJ databases">
        <title>Whole genome sequencing of Hypsizygus marmoreus.</title>
        <authorList>
            <person name="Choi I.-G."/>
            <person name="Min B."/>
            <person name="Kim J.-G."/>
            <person name="Kim S."/>
            <person name="Oh Y.-L."/>
            <person name="Kong W.-S."/>
            <person name="Park H."/>
            <person name="Jeong J."/>
            <person name="Song E.-S."/>
        </authorList>
    </citation>
    <scope>NUCLEOTIDE SEQUENCE [LARGE SCALE GENOMIC DNA]</scope>
    <source>
        <strain evidence="2">51987-8</strain>
    </source>
</reference>
<feature type="compositionally biased region" description="Polar residues" evidence="1">
    <location>
        <begin position="423"/>
        <end position="445"/>
    </location>
</feature>
<name>A0A369JVB4_HYPMA</name>
<dbReference type="STRING" id="39966.A0A369JVB4"/>
<dbReference type="EMBL" id="LUEZ02000047">
    <property type="protein sequence ID" value="RDB23294.1"/>
    <property type="molecule type" value="Genomic_DNA"/>
</dbReference>
<dbReference type="InParanoid" id="A0A369JVB4"/>
<feature type="compositionally biased region" description="Polar residues" evidence="1">
    <location>
        <begin position="479"/>
        <end position="492"/>
    </location>
</feature>
<dbReference type="OrthoDB" id="3267789at2759"/>
<feature type="compositionally biased region" description="Low complexity" evidence="1">
    <location>
        <begin position="32"/>
        <end position="41"/>
    </location>
</feature>
<evidence type="ECO:0000313" key="3">
    <source>
        <dbReference type="Proteomes" id="UP000076154"/>
    </source>
</evidence>